<dbReference type="InterPro" id="IPR023296">
    <property type="entry name" value="Glyco_hydro_beta-prop_sf"/>
</dbReference>
<protein>
    <recommendedName>
        <fullName evidence="4">Glycosylase</fullName>
    </recommendedName>
</protein>
<evidence type="ECO:0000313" key="2">
    <source>
        <dbReference type="EMBL" id="EHB92305.1"/>
    </source>
</evidence>
<organism evidence="2 3">
    <name type="scientific">Alistipes indistinctus YIT 12060</name>
    <dbReference type="NCBI Taxonomy" id="742725"/>
    <lineage>
        <taxon>Bacteria</taxon>
        <taxon>Pseudomonadati</taxon>
        <taxon>Bacteroidota</taxon>
        <taxon>Bacteroidia</taxon>
        <taxon>Bacteroidales</taxon>
        <taxon>Rikenellaceae</taxon>
        <taxon>Alistipes</taxon>
    </lineage>
</organism>
<dbReference type="PANTHER" id="PTHR35279:SF1">
    <property type="entry name" value="ARABINANASE_LEVANSUCRASE_INVERTASE"/>
    <property type="match status" value="1"/>
</dbReference>
<comment type="caution">
    <text evidence="2">The sequence shown here is derived from an EMBL/GenBank/DDBJ whole genome shotgun (WGS) entry which is preliminary data.</text>
</comment>
<proteinExistence type="predicted"/>
<dbReference type="AlphaFoldDB" id="G5H8B0"/>
<keyword evidence="1" id="KW-0732">Signal</keyword>
<dbReference type="PROSITE" id="PS51257">
    <property type="entry name" value="PROKAR_LIPOPROTEIN"/>
    <property type="match status" value="1"/>
</dbReference>
<dbReference type="GeneID" id="92815802"/>
<evidence type="ECO:0008006" key="4">
    <source>
        <dbReference type="Google" id="ProtNLM"/>
    </source>
</evidence>
<feature type="chain" id="PRO_5003477801" description="Glycosylase" evidence="1">
    <location>
        <begin position="21"/>
        <end position="356"/>
    </location>
</feature>
<dbReference type="PANTHER" id="PTHR35279">
    <property type="match status" value="1"/>
</dbReference>
<evidence type="ECO:0000313" key="3">
    <source>
        <dbReference type="Proteomes" id="UP000006008"/>
    </source>
</evidence>
<sequence>MMKPYALLLAALLSCPVLFAQKPDRVPPEVMRQTYEEVKTPYKYGLIMIPEPGKMIDSPSIFRDNGKWFMTYIVFDGKGYESWLAESADLLHWKTIGRIMSFTDGTWDATQKAGYIALQDTEWGGRNAPEPFEGYYWMSYIGGSATGYEAGKLGIGIARTKTPAEAREWERLRGPVLSAEDTDARWFETDVLYKSTIIRDPDLNTGHPFVMFYNAKSKLRPNNRGIERIGMAVSNDMRHWKRFGDQPVIDNGAGITGDAQIVRIGDLWVMFYFGEGWRPGAFDQFACSYDLKNWTRWEGENLISPSESFDNQYAHKPMVLKYDGVVYHFYNAVDKQGNRGLALATSQPVGKSELSY</sequence>
<name>G5H8B0_9BACT</name>
<dbReference type="HOGENOM" id="CLU_815964_0_0_10"/>
<accession>G5H8B0</accession>
<dbReference type="Proteomes" id="UP000006008">
    <property type="component" value="Unassembled WGS sequence"/>
</dbReference>
<reference evidence="2 3" key="1">
    <citation type="submission" date="2011-08" db="EMBL/GenBank/DDBJ databases">
        <title>The Genome Sequence of Alistipes indistinctus YIT 12060.</title>
        <authorList>
            <consortium name="The Broad Institute Genome Sequencing Platform"/>
            <person name="Earl A."/>
            <person name="Ward D."/>
            <person name="Feldgarden M."/>
            <person name="Gevers D."/>
            <person name="Morotomi M."/>
            <person name="Young S.K."/>
            <person name="Zeng Q."/>
            <person name="Gargeya S."/>
            <person name="Fitzgerald M."/>
            <person name="Haas B."/>
            <person name="Abouelleil A."/>
            <person name="Alvarado L."/>
            <person name="Arachchi H.M."/>
            <person name="Berlin A."/>
            <person name="Brown A."/>
            <person name="Chapman S.B."/>
            <person name="Chen Z."/>
            <person name="Dunbar C."/>
            <person name="Freedman E."/>
            <person name="Gearin G."/>
            <person name="Gellesch M."/>
            <person name="Goldberg J."/>
            <person name="Griggs A."/>
            <person name="Gujja S."/>
            <person name="Heiman D."/>
            <person name="Howarth C."/>
            <person name="Larson L."/>
            <person name="Lui A."/>
            <person name="MacDonald P.J.P."/>
            <person name="Montmayeur A."/>
            <person name="Murphy C."/>
            <person name="Neiman D."/>
            <person name="Pearson M."/>
            <person name="Priest M."/>
            <person name="Roberts A."/>
            <person name="Saif S."/>
            <person name="Shea T."/>
            <person name="Shenoy N."/>
            <person name="Sisk P."/>
            <person name="Stolte C."/>
            <person name="Sykes S."/>
            <person name="Wortman J."/>
            <person name="Nusbaum C."/>
            <person name="Birren B."/>
        </authorList>
    </citation>
    <scope>NUCLEOTIDE SEQUENCE [LARGE SCALE GENOMIC DNA]</scope>
    <source>
        <strain evidence="2 3">YIT 12060</strain>
    </source>
</reference>
<dbReference type="PATRIC" id="fig|742725.3.peg.1239"/>
<keyword evidence="3" id="KW-1185">Reference proteome</keyword>
<dbReference type="eggNOG" id="COG2152">
    <property type="taxonomic scope" value="Bacteria"/>
</dbReference>
<dbReference type="SUPFAM" id="SSF75005">
    <property type="entry name" value="Arabinanase/levansucrase/invertase"/>
    <property type="match status" value="2"/>
</dbReference>
<dbReference type="Gene3D" id="2.115.10.20">
    <property type="entry name" value="Glycosyl hydrolase domain, family 43"/>
    <property type="match status" value="2"/>
</dbReference>
<gene>
    <name evidence="2" type="ORF">HMPREF9450_01170</name>
</gene>
<evidence type="ECO:0000256" key="1">
    <source>
        <dbReference type="SAM" id="SignalP"/>
    </source>
</evidence>
<dbReference type="EMBL" id="ADLD01000011">
    <property type="protein sequence ID" value="EHB92305.1"/>
    <property type="molecule type" value="Genomic_DNA"/>
</dbReference>
<feature type="signal peptide" evidence="1">
    <location>
        <begin position="1"/>
        <end position="20"/>
    </location>
</feature>
<dbReference type="STRING" id="742725.HMPREF9450_01170"/>
<dbReference type="RefSeq" id="WP_009133976.1">
    <property type="nucleotide sequence ID" value="NZ_CP102250.1"/>
</dbReference>